<dbReference type="KEGG" id="tpr:Tpau_4328"/>
<feature type="transmembrane region" description="Helical" evidence="6">
    <location>
        <begin position="145"/>
        <end position="167"/>
    </location>
</feature>
<organism evidence="8 9">
    <name type="scientific">Tsukamurella paurometabola (strain ATCC 8368 / DSM 20162 / CCUG 35730 / CIP 100753 / JCM 10117 / KCTC 9821 / NBRC 16120 / NCIMB 702349 / NCTC 13040)</name>
    <name type="common">Corynebacterium paurometabolum</name>
    <dbReference type="NCBI Taxonomy" id="521096"/>
    <lineage>
        <taxon>Bacteria</taxon>
        <taxon>Bacillati</taxon>
        <taxon>Actinomycetota</taxon>
        <taxon>Actinomycetes</taxon>
        <taxon>Mycobacteriales</taxon>
        <taxon>Tsukamurellaceae</taxon>
        <taxon>Tsukamurella</taxon>
    </lineage>
</organism>
<evidence type="ECO:0000256" key="2">
    <source>
        <dbReference type="ARBA" id="ARBA00022692"/>
    </source>
</evidence>
<dbReference type="EMBL" id="CP001967">
    <property type="protein sequence ID" value="ADG80889.1"/>
    <property type="molecule type" value="Genomic_DNA"/>
</dbReference>
<feature type="transmembrane region" description="Helical" evidence="6">
    <location>
        <begin position="234"/>
        <end position="253"/>
    </location>
</feature>
<keyword evidence="4 6" id="KW-0472">Membrane</keyword>
<dbReference type="AlphaFoldDB" id="D5UZ42"/>
<feature type="transmembrane region" description="Helical" evidence="6">
    <location>
        <begin position="64"/>
        <end position="83"/>
    </location>
</feature>
<evidence type="ECO:0000313" key="8">
    <source>
        <dbReference type="EMBL" id="ADG80889.1"/>
    </source>
</evidence>
<evidence type="ECO:0000256" key="5">
    <source>
        <dbReference type="ARBA" id="ARBA00023251"/>
    </source>
</evidence>
<dbReference type="InterPro" id="IPR013525">
    <property type="entry name" value="ABC2_TM"/>
</dbReference>
<accession>D5UZ42</accession>
<keyword evidence="3 6" id="KW-1133">Transmembrane helix</keyword>
<dbReference type="GO" id="GO:0043190">
    <property type="term" value="C:ATP-binding cassette (ABC) transporter complex"/>
    <property type="evidence" value="ECO:0007669"/>
    <property type="project" value="InterPro"/>
</dbReference>
<dbReference type="InterPro" id="IPR047817">
    <property type="entry name" value="ABC2_TM_bact-type"/>
</dbReference>
<keyword evidence="5" id="KW-0046">Antibiotic resistance</keyword>
<proteinExistence type="predicted"/>
<evidence type="ECO:0000256" key="1">
    <source>
        <dbReference type="ARBA" id="ARBA00004141"/>
    </source>
</evidence>
<keyword evidence="9" id="KW-1185">Reference proteome</keyword>
<evidence type="ECO:0000256" key="6">
    <source>
        <dbReference type="SAM" id="Phobius"/>
    </source>
</evidence>
<evidence type="ECO:0000259" key="7">
    <source>
        <dbReference type="PROSITE" id="PS51012"/>
    </source>
</evidence>
<dbReference type="PROSITE" id="PS51012">
    <property type="entry name" value="ABC_TM2"/>
    <property type="match status" value="1"/>
</dbReference>
<dbReference type="Pfam" id="PF12698">
    <property type="entry name" value="ABC2_membrane_3"/>
    <property type="match status" value="1"/>
</dbReference>
<protein>
    <submittedName>
        <fullName evidence="8">ABC-2 type transporter</fullName>
    </submittedName>
</protein>
<feature type="transmembrane region" description="Helical" evidence="6">
    <location>
        <begin position="179"/>
        <end position="200"/>
    </location>
</feature>
<gene>
    <name evidence="8" type="ordered locus">Tpau_4328</name>
</gene>
<reference evidence="8 9" key="2">
    <citation type="journal article" date="2011" name="Stand. Genomic Sci.">
        <title>Complete genome sequence of Tsukamurella paurometabola type strain (no. 33).</title>
        <authorList>
            <person name="Munk A.C."/>
            <person name="Lapidus A."/>
            <person name="Lucas S."/>
            <person name="Nolan M."/>
            <person name="Tice H."/>
            <person name="Cheng J.F."/>
            <person name="Del Rio T.G."/>
            <person name="Goodwin L."/>
            <person name="Pitluck S."/>
            <person name="Liolios K."/>
            <person name="Huntemann M."/>
            <person name="Ivanova N."/>
            <person name="Mavromatis K."/>
            <person name="Mikhailova N."/>
            <person name="Pati A."/>
            <person name="Chen A."/>
            <person name="Palaniappan K."/>
            <person name="Tapia R."/>
            <person name="Han C."/>
            <person name="Land M."/>
            <person name="Hauser L."/>
            <person name="Chang Y.J."/>
            <person name="Jeffries C.D."/>
            <person name="Brettin T."/>
            <person name="Yasawong M."/>
            <person name="Brambilla E.M."/>
            <person name="Rohde M."/>
            <person name="Sikorski J."/>
            <person name="Goker M."/>
            <person name="Detter J.C."/>
            <person name="Woyke T."/>
            <person name="Bristow J."/>
            <person name="Eisen J.A."/>
            <person name="Markowitz V."/>
            <person name="Hugenholtz P."/>
            <person name="Kyrpides N.C."/>
            <person name="Klenk H.P."/>
        </authorList>
    </citation>
    <scope>NUCLEOTIDE SEQUENCE [LARGE SCALE GENOMIC DNA]</scope>
    <source>
        <strain evidence="9">ATCC 8368 / DSM 20162 / CCUG 35730 / CIP 100753 / JCM 10117 / KCTC 9821 / NBRC 16120 / NCIMB 702349 / NCTC 13040</strain>
        <plasmid evidence="8">pTpau01</plasmid>
    </source>
</reference>
<feature type="transmembrane region" description="Helical" evidence="6">
    <location>
        <begin position="34"/>
        <end position="52"/>
    </location>
</feature>
<dbReference type="PANTHER" id="PTHR43229">
    <property type="entry name" value="NODULATION PROTEIN J"/>
    <property type="match status" value="1"/>
</dbReference>
<dbReference type="InterPro" id="IPR000412">
    <property type="entry name" value="ABC_2_transport"/>
</dbReference>
<feature type="domain" description="ABC transmembrane type-2" evidence="7">
    <location>
        <begin position="32"/>
        <end position="256"/>
    </location>
</feature>
<evidence type="ECO:0000256" key="3">
    <source>
        <dbReference type="ARBA" id="ARBA00022989"/>
    </source>
</evidence>
<reference evidence="9" key="1">
    <citation type="submission" date="2010-03" db="EMBL/GenBank/DDBJ databases">
        <title>The complete plasmid of Tsukamurella paurometabola DSM 20162.</title>
        <authorList>
            <consortium name="US DOE Joint Genome Institute (JGI-PGF)"/>
            <person name="Lucas S."/>
            <person name="Copeland A."/>
            <person name="Lapidus A."/>
            <person name="Glavina del Rio T."/>
            <person name="Dalin E."/>
            <person name="Tice H."/>
            <person name="Bruce D."/>
            <person name="Goodwin L."/>
            <person name="Pitluck S."/>
            <person name="Kyrpides N."/>
            <person name="Mavromatis K."/>
            <person name="Ivanova N."/>
            <person name="Mikhailova N."/>
            <person name="Munk A.C."/>
            <person name="Brettin T."/>
            <person name="Detter J.C."/>
            <person name="Tapia R."/>
            <person name="Han C."/>
            <person name="Larimer F."/>
            <person name="Land M."/>
            <person name="Hauser L."/>
            <person name="Markowitz V."/>
            <person name="Cheng J.-F."/>
            <person name="Hugenholtz P."/>
            <person name="Woyke T."/>
            <person name="Wu D."/>
            <person name="Jando M."/>
            <person name="Brambilla E."/>
            <person name="Klenk H.-P."/>
            <person name="Eisen J.A."/>
        </authorList>
    </citation>
    <scope>NUCLEOTIDE SEQUENCE [LARGE SCALE GENOMIC DNA]</scope>
    <source>
        <strain evidence="9">ATCC 8368 / DSM 20162 / CCUG 35730 / CIP 100753 / JCM 10117 / KCTC 9821 / NBRC 16120 / NCIMB 702349 / NCTC 13040</strain>
        <plasmid evidence="9">pTpau01</plasmid>
    </source>
</reference>
<dbReference type="eggNOG" id="COG0842">
    <property type="taxonomic scope" value="Bacteria"/>
</dbReference>
<name>D5UZ42_TSUPD</name>
<evidence type="ECO:0000256" key="4">
    <source>
        <dbReference type="ARBA" id="ARBA00023136"/>
    </source>
</evidence>
<dbReference type="HOGENOM" id="CLU_039483_2_0_11"/>
<keyword evidence="8" id="KW-0614">Plasmid</keyword>
<dbReference type="GO" id="GO:0140359">
    <property type="term" value="F:ABC-type transporter activity"/>
    <property type="evidence" value="ECO:0007669"/>
    <property type="project" value="InterPro"/>
</dbReference>
<keyword evidence="2 6" id="KW-0812">Transmembrane</keyword>
<comment type="subcellular location">
    <subcellularLocation>
        <location evidence="1">Membrane</location>
        <topology evidence="1">Multi-pass membrane protein</topology>
    </subcellularLocation>
</comment>
<dbReference type="InterPro" id="IPR051784">
    <property type="entry name" value="Nod_factor_ABC_transporter"/>
</dbReference>
<feature type="transmembrane region" description="Helical" evidence="6">
    <location>
        <begin position="114"/>
        <end position="139"/>
    </location>
</feature>
<dbReference type="GO" id="GO:0046677">
    <property type="term" value="P:response to antibiotic"/>
    <property type="evidence" value="ECO:0007669"/>
    <property type="project" value="UniProtKB-KW"/>
</dbReference>
<evidence type="ECO:0000313" key="9">
    <source>
        <dbReference type="Proteomes" id="UP000001213"/>
    </source>
</evidence>
<dbReference type="PANTHER" id="PTHR43229:SF2">
    <property type="entry name" value="NODULATION PROTEIN J"/>
    <property type="match status" value="1"/>
</dbReference>
<dbReference type="PIRSF" id="PIRSF006648">
    <property type="entry name" value="DrrB"/>
    <property type="match status" value="1"/>
</dbReference>
<geneLocation type="plasmid" evidence="8 9">
    <name>pTpau01</name>
</geneLocation>
<dbReference type="Proteomes" id="UP000001213">
    <property type="component" value="Plasmid pTpau01"/>
</dbReference>
<sequence>MSIVEHPRTSVPLLRATRVLAARGVRGGVREGDLVFAIAAPVLFFLCFYTPLHRSFEAAGGDYAQYLAPVITLQAGLFTAIVAGQRAGQDRATAATERLATLPVPRVAPTLARLLAIGARAAITIATATAIAAVFGFRLHGLVPAVGYFALVLVVTLALSALADALGSVTAAPERIGELLMLPQVVLVMASTGLVPAAAFPEWIQPVVRNQPVSVFADALRGLADGDSGDPTAALIWAAALVVVGALACVLVARKDARR</sequence>
<dbReference type="RefSeq" id="WP_013128869.1">
    <property type="nucleotide sequence ID" value="NC_014159.1"/>
</dbReference>